<evidence type="ECO:0000313" key="2">
    <source>
        <dbReference type="EMBL" id="QPR55938.1"/>
    </source>
</evidence>
<dbReference type="PROSITE" id="PS51464">
    <property type="entry name" value="SIS"/>
    <property type="match status" value="1"/>
</dbReference>
<protein>
    <submittedName>
        <fullName evidence="2">SIS domain-containing protein</fullName>
    </submittedName>
</protein>
<dbReference type="PANTHER" id="PTHR30390:SF7">
    <property type="entry name" value="PHOSPHOHEPTOSE ISOMERASE"/>
    <property type="match status" value="1"/>
</dbReference>
<dbReference type="CDD" id="cd05013">
    <property type="entry name" value="SIS_RpiR"/>
    <property type="match status" value="1"/>
</dbReference>
<name>A0A7T2PHL5_9GAMM</name>
<dbReference type="Pfam" id="PF13580">
    <property type="entry name" value="SIS_2"/>
    <property type="match status" value="1"/>
</dbReference>
<evidence type="ECO:0000313" key="3">
    <source>
        <dbReference type="Proteomes" id="UP000595101"/>
    </source>
</evidence>
<dbReference type="InterPro" id="IPR035472">
    <property type="entry name" value="RpiR-like_SIS"/>
</dbReference>
<sequence length="248" mass="27110">MKMQDTFFNCVIKSLSTIHESQRQIIADIAKKLSDKVCDNGIIYIFGCGHSHIFAEDVFYRAGGIACVRPIFIEPLMLHDGAARSSYLEKQEGYITEQLSAYNITDKDALIVISTSGINPAPVEAINWAKSHGAFTVGITSYQYCDTQPSRHSSGCNLRDVACISIDNNVPIGDAILTYGDCTPFTPISSINGIYLIQALFSDLIKSISDAGSNPPVFKSGNIVGSSEHNEVLLARYKDQVPELTVNY</sequence>
<dbReference type="KEGG" id="aall:I6G90_05815"/>
<dbReference type="GeneID" id="60785103"/>
<dbReference type="GO" id="GO:1901135">
    <property type="term" value="P:carbohydrate derivative metabolic process"/>
    <property type="evidence" value="ECO:0007669"/>
    <property type="project" value="InterPro"/>
</dbReference>
<proteinExistence type="predicted"/>
<dbReference type="InterPro" id="IPR050099">
    <property type="entry name" value="SIS_GmhA/DiaA_subfam"/>
</dbReference>
<dbReference type="InterPro" id="IPR001347">
    <property type="entry name" value="SIS_dom"/>
</dbReference>
<evidence type="ECO:0000259" key="1">
    <source>
        <dbReference type="PROSITE" id="PS51464"/>
    </source>
</evidence>
<feature type="domain" description="SIS" evidence="1">
    <location>
        <begin position="29"/>
        <end position="215"/>
    </location>
</feature>
<dbReference type="EMBL" id="CP065745">
    <property type="protein sequence ID" value="QPR55938.1"/>
    <property type="molecule type" value="Genomic_DNA"/>
</dbReference>
<dbReference type="Proteomes" id="UP000595101">
    <property type="component" value="Chromosome"/>
</dbReference>
<dbReference type="GO" id="GO:0097367">
    <property type="term" value="F:carbohydrate derivative binding"/>
    <property type="evidence" value="ECO:0007669"/>
    <property type="project" value="InterPro"/>
</dbReference>
<organism evidence="2 3">
    <name type="scientific">Aeromonas allosaccharophila</name>
    <dbReference type="NCBI Taxonomy" id="656"/>
    <lineage>
        <taxon>Bacteria</taxon>
        <taxon>Pseudomonadati</taxon>
        <taxon>Pseudomonadota</taxon>
        <taxon>Gammaproteobacteria</taxon>
        <taxon>Aeromonadales</taxon>
        <taxon>Aeromonadaceae</taxon>
        <taxon>Aeromonas</taxon>
    </lineage>
</organism>
<reference evidence="2 3" key="1">
    <citation type="submission" date="2020-12" db="EMBL/GenBank/DDBJ databases">
        <title>FDA dAtabase for Regulatory Grade micrObial Sequences (FDA-ARGOS): Supporting development and validation of Infectious Disease Dx tests.</title>
        <authorList>
            <person name="Sproer C."/>
            <person name="Gronow S."/>
            <person name="Severitt S."/>
            <person name="Schroder I."/>
            <person name="Tallon L."/>
            <person name="Sadzewicz L."/>
            <person name="Zhao X."/>
            <person name="Boylan J."/>
            <person name="Ott S."/>
            <person name="Bowen H."/>
            <person name="Vavikolanu K."/>
            <person name="Mehta A."/>
            <person name="Aluvathingal J."/>
            <person name="Nadendla S."/>
            <person name="Lowell S."/>
            <person name="Myers T."/>
            <person name="Yan Y."/>
            <person name="Sichtig H."/>
        </authorList>
    </citation>
    <scope>NUCLEOTIDE SEQUENCE [LARGE SCALE GENOMIC DNA]</scope>
    <source>
        <strain evidence="2 3">FDAARGOS_933</strain>
    </source>
</reference>
<accession>A0A7T2PHL5</accession>
<dbReference type="Gene3D" id="3.40.50.10490">
    <property type="entry name" value="Glucose-6-phosphate isomerase like protein, domain 1"/>
    <property type="match status" value="1"/>
</dbReference>
<dbReference type="RefSeq" id="WP_197930219.1">
    <property type="nucleotide sequence ID" value="NZ_CP065745.1"/>
</dbReference>
<dbReference type="SUPFAM" id="SSF53697">
    <property type="entry name" value="SIS domain"/>
    <property type="match status" value="1"/>
</dbReference>
<dbReference type="NCBIfam" id="NF002805">
    <property type="entry name" value="PRK02947.1"/>
    <property type="match status" value="1"/>
</dbReference>
<gene>
    <name evidence="2" type="ORF">I6G90_05815</name>
</gene>
<dbReference type="InterPro" id="IPR046348">
    <property type="entry name" value="SIS_dom_sf"/>
</dbReference>
<dbReference type="AlphaFoldDB" id="A0A7T2PHL5"/>
<dbReference type="PANTHER" id="PTHR30390">
    <property type="entry name" value="SEDOHEPTULOSE 7-PHOSPHATE ISOMERASE / DNAA INITIATOR-ASSOCIATING FACTOR FOR REPLICATION INITIATION"/>
    <property type="match status" value="1"/>
</dbReference>